<dbReference type="InterPro" id="IPR050469">
    <property type="entry name" value="Diguanylate_Cyclase"/>
</dbReference>
<evidence type="ECO:0000256" key="1">
    <source>
        <dbReference type="ARBA" id="ARBA00012528"/>
    </source>
</evidence>
<dbReference type="CDD" id="cd12914">
    <property type="entry name" value="PDC1_DGC_like"/>
    <property type="match status" value="1"/>
</dbReference>
<organism evidence="6 7">
    <name type="scientific">Ancylobacter crimeensis</name>
    <dbReference type="NCBI Taxonomy" id="2579147"/>
    <lineage>
        <taxon>Bacteria</taxon>
        <taxon>Pseudomonadati</taxon>
        <taxon>Pseudomonadota</taxon>
        <taxon>Alphaproteobacteria</taxon>
        <taxon>Hyphomicrobiales</taxon>
        <taxon>Xanthobacteraceae</taxon>
        <taxon>Ancylobacter</taxon>
    </lineage>
</organism>
<evidence type="ECO:0000256" key="2">
    <source>
        <dbReference type="ARBA" id="ARBA00034247"/>
    </source>
</evidence>
<comment type="catalytic activity">
    <reaction evidence="2">
        <text>2 GTP = 3',3'-c-di-GMP + 2 diphosphate</text>
        <dbReference type="Rhea" id="RHEA:24898"/>
        <dbReference type="ChEBI" id="CHEBI:33019"/>
        <dbReference type="ChEBI" id="CHEBI:37565"/>
        <dbReference type="ChEBI" id="CHEBI:58805"/>
        <dbReference type="EC" id="2.7.7.65"/>
    </reaction>
</comment>
<dbReference type="CDD" id="cd12915">
    <property type="entry name" value="PDC2_DGC_like"/>
    <property type="match status" value="1"/>
</dbReference>
<dbReference type="PANTHER" id="PTHR45138:SF9">
    <property type="entry name" value="DIGUANYLATE CYCLASE DGCM-RELATED"/>
    <property type="match status" value="1"/>
</dbReference>
<evidence type="ECO:0000313" key="7">
    <source>
        <dbReference type="Proteomes" id="UP001203284"/>
    </source>
</evidence>
<proteinExistence type="predicted"/>
<protein>
    <recommendedName>
        <fullName evidence="1">diguanylate cyclase</fullName>
        <ecNumber evidence="1">2.7.7.65</ecNumber>
    </recommendedName>
</protein>
<reference evidence="6 7" key="1">
    <citation type="submission" date="2022-04" db="EMBL/GenBank/DDBJ databases">
        <authorList>
            <person name="Grouzdev D.S."/>
            <person name="Pantiukh K.S."/>
            <person name="Krutkina M.S."/>
        </authorList>
    </citation>
    <scope>NUCLEOTIDE SEQUENCE [LARGE SCALE GENOMIC DNA]</scope>
    <source>
        <strain evidence="6 7">6x-1</strain>
    </source>
</reference>
<dbReference type="InterPro" id="IPR043128">
    <property type="entry name" value="Rev_trsase/Diguanyl_cyclase"/>
</dbReference>
<dbReference type="PANTHER" id="PTHR45138">
    <property type="entry name" value="REGULATORY COMPONENTS OF SENSORY TRANSDUCTION SYSTEM"/>
    <property type="match status" value="1"/>
</dbReference>
<evidence type="ECO:0000259" key="5">
    <source>
        <dbReference type="PROSITE" id="PS50887"/>
    </source>
</evidence>
<dbReference type="Gene3D" id="3.30.70.270">
    <property type="match status" value="1"/>
</dbReference>
<dbReference type="RefSeq" id="WP_247026287.1">
    <property type="nucleotide sequence ID" value="NZ_JALKCH010000002.1"/>
</dbReference>
<feature type="transmembrane region" description="Helical" evidence="4">
    <location>
        <begin position="6"/>
        <end position="28"/>
    </location>
</feature>
<keyword evidence="4" id="KW-0472">Membrane</keyword>
<evidence type="ECO:0000256" key="4">
    <source>
        <dbReference type="SAM" id="Phobius"/>
    </source>
</evidence>
<dbReference type="Gene3D" id="3.30.450.20">
    <property type="entry name" value="PAS domain"/>
    <property type="match status" value="2"/>
</dbReference>
<keyword evidence="6" id="KW-0808">Transferase</keyword>
<dbReference type="InterPro" id="IPR029787">
    <property type="entry name" value="Nucleotide_cyclase"/>
</dbReference>
<sequence length="546" mass="58356">MRLFGWLLIAGSIAAAVGLVLTVVLVLWEARNDAWARAEISETNLARAFATHVERHLQLYQAGLDFVVLQLDDGLLGTGSGPRLNRLLTNVAGSMQFDGSILVLDAQGRVIGDSMPGPKSTDLSDRDYFRVHVEDAALGIYLSQPFLSRVRHGDWSIALSQRLNRPDGSFGGVAAIVISLDFVREFMRVIHMQTGDVMTLLNTSARVLVRQPPVRDEEKMSLLGSPVFERMMAERTGSVVGVSVVDGVERLYSFTPVARTDLVVTVGTSTSEILAAWRWRSLVIGSMAGLIGVMLVGLALLLRISLRRQGLAERELKRLATTDPLTGLANRRRFDEALEMEWLRARADRAPLTVMMVDADHFKQLNDHYGHAAGDAMLRTMAGLILRAGHEAQQGAQRAGRPDARERHILAARIGGDEFAVIAPRCNRVEGEALAWAIREHIREITAAQGEGAPPCSVSVGVATDMGGESASAAALLAAADAAVYAAKAAGRDRVAGAVRNPSDVLSAGEVVIVGRGVLSPPPASDTPAGEPAAGEPDAGEPDAAS</sequence>
<keyword evidence="4" id="KW-0812">Transmembrane</keyword>
<comment type="caution">
    <text evidence="6">The sequence shown here is derived from an EMBL/GenBank/DDBJ whole genome shotgun (WGS) entry which is preliminary data.</text>
</comment>
<feature type="domain" description="GGDEF" evidence="5">
    <location>
        <begin position="350"/>
        <end position="500"/>
    </location>
</feature>
<gene>
    <name evidence="6" type="ORF">MWN34_02875</name>
</gene>
<dbReference type="Proteomes" id="UP001203284">
    <property type="component" value="Unassembled WGS sequence"/>
</dbReference>
<dbReference type="EMBL" id="JALKCH010000002">
    <property type="protein sequence ID" value="MCK0195846.1"/>
    <property type="molecule type" value="Genomic_DNA"/>
</dbReference>
<dbReference type="GO" id="GO:0052621">
    <property type="term" value="F:diguanylate cyclase activity"/>
    <property type="evidence" value="ECO:0007669"/>
    <property type="project" value="UniProtKB-EC"/>
</dbReference>
<feature type="compositionally biased region" description="Low complexity" evidence="3">
    <location>
        <begin position="528"/>
        <end position="546"/>
    </location>
</feature>
<dbReference type="Pfam" id="PF00990">
    <property type="entry name" value="GGDEF"/>
    <property type="match status" value="1"/>
</dbReference>
<name>A0ABT0D7C2_9HYPH</name>
<evidence type="ECO:0000313" key="6">
    <source>
        <dbReference type="EMBL" id="MCK0195846.1"/>
    </source>
</evidence>
<dbReference type="InterPro" id="IPR054327">
    <property type="entry name" value="His-kinase-like_sensor"/>
</dbReference>
<dbReference type="SMART" id="SM00267">
    <property type="entry name" value="GGDEF"/>
    <property type="match status" value="1"/>
</dbReference>
<keyword evidence="4" id="KW-1133">Transmembrane helix</keyword>
<feature type="transmembrane region" description="Helical" evidence="4">
    <location>
        <begin position="282"/>
        <end position="302"/>
    </location>
</feature>
<accession>A0ABT0D7C2</accession>
<dbReference type="NCBIfam" id="TIGR00254">
    <property type="entry name" value="GGDEF"/>
    <property type="match status" value="1"/>
</dbReference>
<feature type="region of interest" description="Disordered" evidence="3">
    <location>
        <begin position="517"/>
        <end position="546"/>
    </location>
</feature>
<dbReference type="SUPFAM" id="SSF55073">
    <property type="entry name" value="Nucleotide cyclase"/>
    <property type="match status" value="1"/>
</dbReference>
<evidence type="ECO:0000256" key="3">
    <source>
        <dbReference type="SAM" id="MobiDB-lite"/>
    </source>
</evidence>
<dbReference type="InterPro" id="IPR000160">
    <property type="entry name" value="GGDEF_dom"/>
</dbReference>
<dbReference type="Pfam" id="PF22588">
    <property type="entry name" value="dCache_1_like"/>
    <property type="match status" value="1"/>
</dbReference>
<dbReference type="EC" id="2.7.7.65" evidence="1"/>
<keyword evidence="7" id="KW-1185">Reference proteome</keyword>
<dbReference type="CDD" id="cd01949">
    <property type="entry name" value="GGDEF"/>
    <property type="match status" value="1"/>
</dbReference>
<keyword evidence="6" id="KW-0548">Nucleotidyltransferase</keyword>
<dbReference type="PROSITE" id="PS50887">
    <property type="entry name" value="GGDEF"/>
    <property type="match status" value="1"/>
</dbReference>